<dbReference type="Proteomes" id="UP000790787">
    <property type="component" value="Chromosome 6"/>
</dbReference>
<keyword evidence="1" id="KW-1185">Reference proteome</keyword>
<evidence type="ECO:0000313" key="1">
    <source>
        <dbReference type="Proteomes" id="UP000790787"/>
    </source>
</evidence>
<accession>A0AC58URP6</accession>
<dbReference type="RefSeq" id="XP_075112161.1">
    <property type="nucleotide sequence ID" value="XM_075256060.1"/>
</dbReference>
<protein>
    <submittedName>
        <fullName evidence="2">Uncharacterized protein LOC142182109 isoform X1</fullName>
    </submittedName>
</protein>
<organism evidence="1 2">
    <name type="scientific">Nicotiana tabacum</name>
    <name type="common">Common tobacco</name>
    <dbReference type="NCBI Taxonomy" id="4097"/>
    <lineage>
        <taxon>Eukaryota</taxon>
        <taxon>Viridiplantae</taxon>
        <taxon>Streptophyta</taxon>
        <taxon>Embryophyta</taxon>
        <taxon>Tracheophyta</taxon>
        <taxon>Spermatophyta</taxon>
        <taxon>Magnoliopsida</taxon>
        <taxon>eudicotyledons</taxon>
        <taxon>Gunneridae</taxon>
        <taxon>Pentapetalae</taxon>
        <taxon>asterids</taxon>
        <taxon>lamiids</taxon>
        <taxon>Solanales</taxon>
        <taxon>Solanaceae</taxon>
        <taxon>Nicotianoideae</taxon>
        <taxon>Nicotianeae</taxon>
        <taxon>Nicotiana</taxon>
    </lineage>
</organism>
<reference evidence="2" key="2">
    <citation type="submission" date="2025-08" db="UniProtKB">
        <authorList>
            <consortium name="RefSeq"/>
        </authorList>
    </citation>
    <scope>IDENTIFICATION</scope>
    <source>
        <tissue evidence="2">Leaf</tissue>
    </source>
</reference>
<reference evidence="1" key="1">
    <citation type="journal article" date="2014" name="Nat. Commun.">
        <title>The tobacco genome sequence and its comparison with those of tomato and potato.</title>
        <authorList>
            <person name="Sierro N."/>
            <person name="Battey J.N."/>
            <person name="Ouadi S."/>
            <person name="Bakaher N."/>
            <person name="Bovet L."/>
            <person name="Willig A."/>
            <person name="Goepfert S."/>
            <person name="Peitsch M.C."/>
            <person name="Ivanov N.V."/>
        </authorList>
    </citation>
    <scope>NUCLEOTIDE SEQUENCE [LARGE SCALE GENOMIC DNA]</scope>
</reference>
<gene>
    <name evidence="2" type="primary">LOC142182109</name>
</gene>
<evidence type="ECO:0000313" key="2">
    <source>
        <dbReference type="RefSeq" id="XP_075112161.1"/>
    </source>
</evidence>
<proteinExistence type="predicted"/>
<name>A0AC58URP6_TOBAC</name>
<sequence length="145" mass="16170">MISNMSAMMSSQTLLPRMQFGISGGTRNLATANLSDQRKSASFTHLSVQYEWKQSWFDANPTTAAAWHIWKHVAKYTESAAGYDASSEHTSDPPFLSATKTTGPTVKYLKLEGRGYVYETSTFLTLFSPDLDTVFQGQVFAVNFY</sequence>